<dbReference type="GO" id="GO:0012505">
    <property type="term" value="C:endomembrane system"/>
    <property type="evidence" value="ECO:0007669"/>
    <property type="project" value="UniProtKB-SubCell"/>
</dbReference>
<evidence type="ECO:0000256" key="9">
    <source>
        <dbReference type="ARBA" id="ARBA00023136"/>
    </source>
</evidence>
<dbReference type="Gene3D" id="1.20.1530.20">
    <property type="match status" value="1"/>
</dbReference>
<keyword evidence="9 10" id="KW-0472">Membrane</keyword>
<dbReference type="KEGG" id="paqt:E8L99_02510"/>
<dbReference type="PANTHER" id="PTHR46157">
    <property type="entry name" value="K(+) EFFLUX ANTIPORTER 3, CHLOROPLASTIC"/>
    <property type="match status" value="1"/>
</dbReference>
<evidence type="ECO:0000256" key="1">
    <source>
        <dbReference type="ARBA" id="ARBA00004127"/>
    </source>
</evidence>
<keyword evidence="6" id="KW-0630">Potassium</keyword>
<name>A0A4D7QDK8_9HYPH</name>
<dbReference type="PROSITE" id="PS51201">
    <property type="entry name" value="RCK_N"/>
    <property type="match status" value="1"/>
</dbReference>
<evidence type="ECO:0000313" key="12">
    <source>
        <dbReference type="EMBL" id="QCK84735.1"/>
    </source>
</evidence>
<evidence type="ECO:0000256" key="6">
    <source>
        <dbReference type="ARBA" id="ARBA00022958"/>
    </source>
</evidence>
<feature type="domain" description="RCK N-terminal" evidence="11">
    <location>
        <begin position="420"/>
        <end position="537"/>
    </location>
</feature>
<dbReference type="PANTHER" id="PTHR46157:SF4">
    <property type="entry name" value="K(+) EFFLUX ANTIPORTER 3, CHLOROPLASTIC"/>
    <property type="match status" value="1"/>
</dbReference>
<keyword evidence="2" id="KW-0813">Transport</keyword>
<keyword evidence="3" id="KW-0050">Antiport</keyword>
<dbReference type="InterPro" id="IPR006153">
    <property type="entry name" value="Cation/H_exchanger_TM"/>
</dbReference>
<dbReference type="Gene3D" id="3.40.50.720">
    <property type="entry name" value="NAD(P)-binding Rossmann-like Domain"/>
    <property type="match status" value="1"/>
</dbReference>
<feature type="transmembrane region" description="Helical" evidence="10">
    <location>
        <begin position="102"/>
        <end position="124"/>
    </location>
</feature>
<keyword evidence="4" id="KW-0633">Potassium transport</keyword>
<keyword evidence="7 10" id="KW-1133">Transmembrane helix</keyword>
<dbReference type="InterPro" id="IPR003148">
    <property type="entry name" value="RCK_N"/>
</dbReference>
<evidence type="ECO:0000256" key="4">
    <source>
        <dbReference type="ARBA" id="ARBA00022538"/>
    </source>
</evidence>
<evidence type="ECO:0000256" key="7">
    <source>
        <dbReference type="ARBA" id="ARBA00022989"/>
    </source>
</evidence>
<reference evidence="12 13" key="1">
    <citation type="submission" date="2019-04" db="EMBL/GenBank/DDBJ databases">
        <title>Phreatobacter aquaticus sp. nov.</title>
        <authorList>
            <person name="Choi A."/>
            <person name="Baek K."/>
        </authorList>
    </citation>
    <scope>NUCLEOTIDE SEQUENCE [LARGE SCALE GENOMIC DNA]</scope>
    <source>
        <strain evidence="12 13">NMCR1094</strain>
    </source>
</reference>
<evidence type="ECO:0000256" key="2">
    <source>
        <dbReference type="ARBA" id="ARBA00022448"/>
    </source>
</evidence>
<accession>A0A4D7QDK8</accession>
<feature type="transmembrane region" description="Helical" evidence="10">
    <location>
        <begin position="130"/>
        <end position="151"/>
    </location>
</feature>
<feature type="transmembrane region" description="Helical" evidence="10">
    <location>
        <begin position="313"/>
        <end position="334"/>
    </location>
</feature>
<dbReference type="Pfam" id="PF02254">
    <property type="entry name" value="TrkA_N"/>
    <property type="match status" value="1"/>
</dbReference>
<feature type="transmembrane region" description="Helical" evidence="10">
    <location>
        <begin position="13"/>
        <end position="32"/>
    </location>
</feature>
<keyword evidence="8" id="KW-0406">Ion transport</keyword>
<dbReference type="GO" id="GO:0006813">
    <property type="term" value="P:potassium ion transport"/>
    <property type="evidence" value="ECO:0007669"/>
    <property type="project" value="UniProtKB-KW"/>
</dbReference>
<dbReference type="InterPro" id="IPR036291">
    <property type="entry name" value="NAD(P)-bd_dom_sf"/>
</dbReference>
<dbReference type="OrthoDB" id="9781411at2"/>
<feature type="transmembrane region" description="Helical" evidence="10">
    <location>
        <begin position="234"/>
        <end position="267"/>
    </location>
</feature>
<evidence type="ECO:0000313" key="13">
    <source>
        <dbReference type="Proteomes" id="UP000298588"/>
    </source>
</evidence>
<dbReference type="Pfam" id="PF00999">
    <property type="entry name" value="Na_H_Exchanger"/>
    <property type="match status" value="1"/>
</dbReference>
<evidence type="ECO:0000256" key="3">
    <source>
        <dbReference type="ARBA" id="ARBA00022449"/>
    </source>
</evidence>
<keyword evidence="5 10" id="KW-0812">Transmembrane</keyword>
<feature type="transmembrane region" description="Helical" evidence="10">
    <location>
        <begin position="340"/>
        <end position="360"/>
    </location>
</feature>
<sequence length="596" mass="62185">MAATVDLSAYKDVVLILGTTAVAVPILGRLGISSALGFLGIGAIIGPHGLGQLVSALPWLRYIAVTDEATFAMLGELGVVFLLFLIGIELSYERLTRMKKLVLGLGSAQIVGAMTVIGLVAWWAGASGAAAIIIGGALALSSTAIVVEHLAAKRRLSSASGRATFAVLLMQDLAVIPLLFLVGALATRGGGSVLGGLAIAMLQGVVAIAVVVLVGRLMLRPLLKHVASVDEPQAFMAAAVLIVVGTGMVTAAFGVSMALGAFVAGLILAETEYRRAIEATLEPFKTLLLGAFFLSVGLSIDIAIIIKMPLLFAAAFIGLIAAKIALLVPLVRLFGQSWTVSLRTALLLAPAGEFAFVIMGQATGSGIISQPLAAFITTLTAFSMATVPLLDKLGQLYADRMKSAVPVDPALLERPPTSAEKRVIVVGYGRVGQLVCEMLKAHKVPFVAVDRDAREISDLRRHGHPVYYGDANNQAFLESCGIREAAALVLTLHTAGALDEIASLARAIRPDLTIVARARDADHAKALYKLGVTDAVPETIEASLQLSEAVLFDLGVPAGLVIASVHERRDVFRKELQAAGADPGRVSKAVRSRLGS</sequence>
<dbReference type="EMBL" id="CP039865">
    <property type="protein sequence ID" value="QCK84735.1"/>
    <property type="molecule type" value="Genomic_DNA"/>
</dbReference>
<evidence type="ECO:0000259" key="11">
    <source>
        <dbReference type="PROSITE" id="PS51201"/>
    </source>
</evidence>
<evidence type="ECO:0000256" key="8">
    <source>
        <dbReference type="ARBA" id="ARBA00023065"/>
    </source>
</evidence>
<dbReference type="SUPFAM" id="SSF51735">
    <property type="entry name" value="NAD(P)-binding Rossmann-fold domains"/>
    <property type="match status" value="1"/>
</dbReference>
<proteinExistence type="predicted"/>
<protein>
    <submittedName>
        <fullName evidence="12">Potassium transporter TrkA</fullName>
    </submittedName>
</protein>
<dbReference type="AlphaFoldDB" id="A0A4D7QDK8"/>
<feature type="transmembrane region" description="Helical" evidence="10">
    <location>
        <begin position="372"/>
        <end position="390"/>
    </location>
</feature>
<evidence type="ECO:0000256" key="5">
    <source>
        <dbReference type="ARBA" id="ARBA00022692"/>
    </source>
</evidence>
<dbReference type="InterPro" id="IPR038770">
    <property type="entry name" value="Na+/solute_symporter_sf"/>
</dbReference>
<feature type="transmembrane region" description="Helical" evidence="10">
    <location>
        <begin position="163"/>
        <end position="186"/>
    </location>
</feature>
<dbReference type="Proteomes" id="UP000298588">
    <property type="component" value="Chromosome"/>
</dbReference>
<evidence type="ECO:0000256" key="10">
    <source>
        <dbReference type="SAM" id="Phobius"/>
    </source>
</evidence>
<dbReference type="GO" id="GO:0005886">
    <property type="term" value="C:plasma membrane"/>
    <property type="evidence" value="ECO:0007669"/>
    <property type="project" value="TreeGrafter"/>
</dbReference>
<feature type="transmembrane region" description="Helical" evidence="10">
    <location>
        <begin position="71"/>
        <end position="90"/>
    </location>
</feature>
<dbReference type="FunFam" id="3.40.50.720:FF:000036">
    <property type="entry name" value="Glutathione-regulated potassium-efflux system protein KefB"/>
    <property type="match status" value="1"/>
</dbReference>
<feature type="transmembrane region" description="Helical" evidence="10">
    <location>
        <begin position="287"/>
        <end position="306"/>
    </location>
</feature>
<dbReference type="RefSeq" id="WP_137098069.1">
    <property type="nucleotide sequence ID" value="NZ_CP039865.1"/>
</dbReference>
<comment type="subcellular location">
    <subcellularLocation>
        <location evidence="1">Endomembrane system</location>
        <topology evidence="1">Multi-pass membrane protein</topology>
    </subcellularLocation>
</comment>
<organism evidence="12 13">
    <name type="scientific">Phreatobacter aquaticus</name>
    <dbReference type="NCBI Taxonomy" id="2570229"/>
    <lineage>
        <taxon>Bacteria</taxon>
        <taxon>Pseudomonadati</taxon>
        <taxon>Pseudomonadota</taxon>
        <taxon>Alphaproteobacteria</taxon>
        <taxon>Hyphomicrobiales</taxon>
        <taxon>Phreatobacteraceae</taxon>
        <taxon>Phreatobacter</taxon>
    </lineage>
</organism>
<dbReference type="GO" id="GO:0015297">
    <property type="term" value="F:antiporter activity"/>
    <property type="evidence" value="ECO:0007669"/>
    <property type="project" value="UniProtKB-KW"/>
</dbReference>
<gene>
    <name evidence="12" type="ORF">E8L99_02510</name>
</gene>
<keyword evidence="13" id="KW-1185">Reference proteome</keyword>
<feature type="transmembrane region" description="Helical" evidence="10">
    <location>
        <begin position="192"/>
        <end position="214"/>
    </location>
</feature>
<dbReference type="GO" id="GO:1902600">
    <property type="term" value="P:proton transmembrane transport"/>
    <property type="evidence" value="ECO:0007669"/>
    <property type="project" value="InterPro"/>
</dbReference>